<dbReference type="SUPFAM" id="SSF50978">
    <property type="entry name" value="WD40 repeat-like"/>
    <property type="match status" value="1"/>
</dbReference>
<feature type="transmembrane region" description="Helical" evidence="16">
    <location>
        <begin position="375"/>
        <end position="397"/>
    </location>
</feature>
<dbReference type="GO" id="GO:0008202">
    <property type="term" value="P:steroid metabolic process"/>
    <property type="evidence" value="ECO:0007669"/>
    <property type="project" value="UniProtKB-KW"/>
</dbReference>
<dbReference type="Proteomes" id="UP000481861">
    <property type="component" value="Unassembled WGS sequence"/>
</dbReference>
<dbReference type="InterPro" id="IPR015943">
    <property type="entry name" value="WD40/YVTN_repeat-like_dom_sf"/>
</dbReference>
<dbReference type="InterPro" id="IPR000731">
    <property type="entry name" value="SSD"/>
</dbReference>
<evidence type="ECO:0000256" key="4">
    <source>
        <dbReference type="ARBA" id="ARBA00019541"/>
    </source>
</evidence>
<keyword evidence="14" id="KW-0325">Glycoprotein</keyword>
<evidence type="ECO:0000313" key="18">
    <source>
        <dbReference type="EMBL" id="KAF2866704.1"/>
    </source>
</evidence>
<evidence type="ECO:0000256" key="10">
    <source>
        <dbReference type="ARBA" id="ARBA00023034"/>
    </source>
</evidence>
<name>A0A7C8MDI6_9PLEO</name>
<dbReference type="EMBL" id="JAADJZ010000026">
    <property type="protein sequence ID" value="KAF2866704.1"/>
    <property type="molecule type" value="Genomic_DNA"/>
</dbReference>
<evidence type="ECO:0000256" key="1">
    <source>
        <dbReference type="ARBA" id="ARBA00004477"/>
    </source>
</evidence>
<evidence type="ECO:0000256" key="15">
    <source>
        <dbReference type="ARBA" id="ARBA00023221"/>
    </source>
</evidence>
<feature type="transmembrane region" description="Helical" evidence="16">
    <location>
        <begin position="305"/>
        <end position="332"/>
    </location>
</feature>
<evidence type="ECO:0000256" key="7">
    <source>
        <dbReference type="ARBA" id="ARBA00022737"/>
    </source>
</evidence>
<dbReference type="GO" id="GO:0000139">
    <property type="term" value="C:Golgi membrane"/>
    <property type="evidence" value="ECO:0007669"/>
    <property type="project" value="UniProtKB-SubCell"/>
</dbReference>
<dbReference type="OrthoDB" id="1914839at2759"/>
<feature type="transmembrane region" description="Helical" evidence="16">
    <location>
        <begin position="403"/>
        <end position="430"/>
    </location>
</feature>
<evidence type="ECO:0000256" key="9">
    <source>
        <dbReference type="ARBA" id="ARBA00022989"/>
    </source>
</evidence>
<dbReference type="GO" id="GO:0005789">
    <property type="term" value="C:endoplasmic reticulum membrane"/>
    <property type="evidence" value="ECO:0007669"/>
    <property type="project" value="UniProtKB-SubCell"/>
</dbReference>
<evidence type="ECO:0000313" key="19">
    <source>
        <dbReference type="Proteomes" id="UP000481861"/>
    </source>
</evidence>
<evidence type="ECO:0000256" key="8">
    <source>
        <dbReference type="ARBA" id="ARBA00022824"/>
    </source>
</evidence>
<evidence type="ECO:0000256" key="11">
    <source>
        <dbReference type="ARBA" id="ARBA00023098"/>
    </source>
</evidence>
<keyword evidence="7" id="KW-0677">Repeat</keyword>
<dbReference type="InterPro" id="IPR053958">
    <property type="entry name" value="HMGCR/SNAP/NPC1-like_SSD"/>
</dbReference>
<keyword evidence="15" id="KW-0753">Steroid metabolism</keyword>
<dbReference type="GO" id="GO:0045540">
    <property type="term" value="P:regulation of cholesterol biosynthetic process"/>
    <property type="evidence" value="ECO:0007669"/>
    <property type="project" value="TreeGrafter"/>
</dbReference>
<evidence type="ECO:0000256" key="14">
    <source>
        <dbReference type="ARBA" id="ARBA00023180"/>
    </source>
</evidence>
<evidence type="ECO:0000256" key="5">
    <source>
        <dbReference type="ARBA" id="ARBA00022574"/>
    </source>
</evidence>
<dbReference type="GO" id="GO:0032936">
    <property type="term" value="C:SREBP-SCAP complex"/>
    <property type="evidence" value="ECO:0007669"/>
    <property type="project" value="TreeGrafter"/>
</dbReference>
<accession>A0A7C8MDI6</accession>
<keyword evidence="12" id="KW-0446">Lipid-binding</keyword>
<dbReference type="PROSITE" id="PS50156">
    <property type="entry name" value="SSD"/>
    <property type="match status" value="1"/>
</dbReference>
<keyword evidence="10" id="KW-0333">Golgi apparatus</keyword>
<evidence type="ECO:0000256" key="2">
    <source>
        <dbReference type="ARBA" id="ARBA00004653"/>
    </source>
</evidence>
<organism evidence="18 19">
    <name type="scientific">Massariosphaeria phaeospora</name>
    <dbReference type="NCBI Taxonomy" id="100035"/>
    <lineage>
        <taxon>Eukaryota</taxon>
        <taxon>Fungi</taxon>
        <taxon>Dikarya</taxon>
        <taxon>Ascomycota</taxon>
        <taxon>Pezizomycotina</taxon>
        <taxon>Dothideomycetes</taxon>
        <taxon>Pleosporomycetidae</taxon>
        <taxon>Pleosporales</taxon>
        <taxon>Pleosporales incertae sedis</taxon>
        <taxon>Massariosphaeria</taxon>
    </lineage>
</organism>
<dbReference type="Pfam" id="PF12349">
    <property type="entry name" value="Sterol-sensing"/>
    <property type="match status" value="1"/>
</dbReference>
<feature type="transmembrane region" description="Helical" evidence="16">
    <location>
        <begin position="276"/>
        <end position="293"/>
    </location>
</feature>
<comment type="caution">
    <text evidence="18">The sequence shown here is derived from an EMBL/GenBank/DDBJ whole genome shotgun (WGS) entry which is preliminary data.</text>
</comment>
<feature type="transmembrane region" description="Helical" evidence="16">
    <location>
        <begin position="338"/>
        <end position="355"/>
    </location>
</feature>
<keyword evidence="19" id="KW-1185">Reference proteome</keyword>
<dbReference type="PANTHER" id="PTHR46378">
    <property type="entry name" value="STEROL REGULATORY ELEMENT-BINDING PROTEIN CLEAVAGE-ACTIVATING PROTEIN"/>
    <property type="match status" value="1"/>
</dbReference>
<feature type="domain" description="SSD" evidence="17">
    <location>
        <begin position="274"/>
        <end position="432"/>
    </location>
</feature>
<dbReference type="GO" id="GO:0032934">
    <property type="term" value="F:sterol binding"/>
    <property type="evidence" value="ECO:0007669"/>
    <property type="project" value="InterPro"/>
</dbReference>
<evidence type="ECO:0000256" key="3">
    <source>
        <dbReference type="ARBA" id="ARBA00007410"/>
    </source>
</evidence>
<reference evidence="18 19" key="1">
    <citation type="submission" date="2020-01" db="EMBL/GenBank/DDBJ databases">
        <authorList>
            <consortium name="DOE Joint Genome Institute"/>
            <person name="Haridas S."/>
            <person name="Albert R."/>
            <person name="Binder M."/>
            <person name="Bloem J."/>
            <person name="Labutti K."/>
            <person name="Salamov A."/>
            <person name="Andreopoulos B."/>
            <person name="Baker S.E."/>
            <person name="Barry K."/>
            <person name="Bills G."/>
            <person name="Bluhm B.H."/>
            <person name="Cannon C."/>
            <person name="Castanera R."/>
            <person name="Culley D.E."/>
            <person name="Daum C."/>
            <person name="Ezra D."/>
            <person name="Gonzalez J.B."/>
            <person name="Henrissat B."/>
            <person name="Kuo A."/>
            <person name="Liang C."/>
            <person name="Lipzen A."/>
            <person name="Lutzoni F."/>
            <person name="Magnuson J."/>
            <person name="Mondo S."/>
            <person name="Nolan M."/>
            <person name="Ohm R."/>
            <person name="Pangilinan J."/>
            <person name="Park H.-J.H."/>
            <person name="Ramirez L."/>
            <person name="Alfaro M."/>
            <person name="Sun H."/>
            <person name="Tritt A."/>
            <person name="Yoshinaga Y."/>
            <person name="Zwiers L.-H.L."/>
            <person name="Turgeon B.G."/>
            <person name="Goodwin S.B."/>
            <person name="Spatafora J.W."/>
            <person name="Crous P.W."/>
            <person name="Grigoriev I.V."/>
        </authorList>
    </citation>
    <scope>NUCLEOTIDE SEQUENCE [LARGE SCALE GENOMIC DNA]</scope>
    <source>
        <strain evidence="18 19">CBS 611.86</strain>
    </source>
</reference>
<keyword evidence="6 16" id="KW-0812">Transmembrane</keyword>
<gene>
    <name evidence="18" type="ORF">BDV95DRAFT_622714</name>
</gene>
<feature type="transmembrane region" description="Helical" evidence="16">
    <location>
        <begin position="605"/>
        <end position="625"/>
    </location>
</feature>
<keyword evidence="11" id="KW-0443">Lipid metabolism</keyword>
<dbReference type="InterPro" id="IPR030225">
    <property type="entry name" value="SCAP"/>
</dbReference>
<dbReference type="GO" id="GO:0032933">
    <property type="term" value="P:SREBP signaling pathway"/>
    <property type="evidence" value="ECO:0007669"/>
    <property type="project" value="InterPro"/>
</dbReference>
<evidence type="ECO:0000256" key="12">
    <source>
        <dbReference type="ARBA" id="ARBA00023121"/>
    </source>
</evidence>
<evidence type="ECO:0000256" key="16">
    <source>
        <dbReference type="SAM" id="Phobius"/>
    </source>
</evidence>
<dbReference type="Gene3D" id="2.130.10.10">
    <property type="entry name" value="YVTN repeat-like/Quinoprotein amine dehydrogenase"/>
    <property type="match status" value="1"/>
</dbReference>
<comment type="subcellular location">
    <subcellularLocation>
        <location evidence="1">Endoplasmic reticulum membrane</location>
        <topology evidence="1">Multi-pass membrane protein</topology>
    </subcellularLocation>
    <subcellularLocation>
        <location evidence="2">Golgi apparatus membrane</location>
        <topology evidence="2">Multi-pass membrane protein</topology>
    </subcellularLocation>
</comment>
<sequence>MIWYLLYPLRRTTEPLRLSPAHPLRQAFQAHGTATARHWLLSILSTIAISVLLCYPAVFHTDSPAAIGLRNLPKHVWTSTTEVHGEHTADVELRQVWVYGDYMKAIEPHVLREALHVQNALIGQGFDAEDEAVVAPNASAHDSGGYALARAVPTWGFHSPLMYWNSSYDALERDTDLPATINARSAEQTALNLTLRPSTVFAGKAFSGTKLRAADNLVITLFDRTNSTIGQVWESRSKAFAQELSPEWDVFPEDGYIAHSLLYEFRLQPMTVQDNLFLAASYLGTAAFVIYRLMQLRAVRSWFGLLITICVKMTVCLISSFTICTFLGINLASIPRPWYPLVVVVFGLGNIFRLINEVLQTPPEMPPHQRIGNALGEVGHLSLTVAGENLVLIYLVSLLSEPWVADFCVFAVVTLVLDLVFHFTFFLAVLSVDVQRMELSDSLERTDLCQASKIGRQERQSWLHALRQGNLPLSTRFAGSAAIFSILLALNWHFFDIHAWQFSLGAMRDQLRSTPTQQAHSEASAWSPPPIYQARSPAEWLRMQDHNTARELFDFIKPESPSFIARVFDPLYVVSRGAHGRYVTPRPSSLQETVRLFARNHAFPAALIVVFLIAGVTLLMNYLLWTGLPETTTEHVDDEEATFSVKTLPTSQSLDIFRLASCPKGHLLSISLDRSTSIWIHRRGRGHTHTPLLTTTVQPKLWPIVACSMDDSGTLLALCTDTGQIGIWGLATSRFIKFETIELRGQVPNLFSFASKFGTEQDKLSLIVTTPDGYLTELKVQSGDRVSRRISSVPIVHVVIYTSIKGDTSLVFVSKTGKVHIISLKEDCDWSSEVVAGLDPPPQGNNLSKITCVESVPSLGLIFALRPEEADIFDFHSRALIHSFKIGSVKPHTFRVMHSTRRACTCGAPSVHTFCVAYTELDTDLMVMQTFTLDDTSSSQICLGKPTDNESLKCQGLGRATEAVHSVDPAGVWESTSILSVVGIRKCVQSPTPSSTTSGVDGNYFPAKTSTLASALKQRPPKKAKPSSLLTTLDAALHSTRRAPASPSDSDSWEAWTLSSAGEFRARPLVDAAEDAEDAEVPLIDDQLFVAAPGPIAKLGQRSVAVGFGNTLKIVTLGKESFDGAAAAGEGGVLDMRVGSYGGRRGGRGVGRKVQ</sequence>
<dbReference type="PANTHER" id="PTHR46378:SF1">
    <property type="entry name" value="STEROL REGULATORY ELEMENT-BINDING PROTEIN CLEAVAGE-ACTIVATING PROTEIN"/>
    <property type="match status" value="1"/>
</dbReference>
<keyword evidence="13 16" id="KW-0472">Membrane</keyword>
<protein>
    <recommendedName>
        <fullName evidence="4">Sterol regulatory element-binding protein cleavage-activating protein</fullName>
    </recommendedName>
</protein>
<keyword evidence="5" id="KW-0853">WD repeat</keyword>
<evidence type="ECO:0000256" key="6">
    <source>
        <dbReference type="ARBA" id="ARBA00022692"/>
    </source>
</evidence>
<keyword evidence="9 16" id="KW-1133">Transmembrane helix</keyword>
<dbReference type="AlphaFoldDB" id="A0A7C8MDI6"/>
<proteinExistence type="inferred from homology"/>
<feature type="transmembrane region" description="Helical" evidence="16">
    <location>
        <begin position="39"/>
        <end position="58"/>
    </location>
</feature>
<dbReference type="InterPro" id="IPR036322">
    <property type="entry name" value="WD40_repeat_dom_sf"/>
</dbReference>
<evidence type="ECO:0000259" key="17">
    <source>
        <dbReference type="PROSITE" id="PS50156"/>
    </source>
</evidence>
<evidence type="ECO:0000256" key="13">
    <source>
        <dbReference type="ARBA" id="ARBA00023136"/>
    </source>
</evidence>
<keyword evidence="8" id="KW-0256">Endoplasmic reticulum</keyword>
<comment type="similarity">
    <text evidence="3">Belongs to the WD repeat SCAP family.</text>
</comment>